<feature type="region of interest" description="Disordered" evidence="1">
    <location>
        <begin position="237"/>
        <end position="264"/>
    </location>
</feature>
<evidence type="ECO:0000313" key="3">
    <source>
        <dbReference type="Proteomes" id="UP000266272"/>
    </source>
</evidence>
<feature type="compositionally biased region" description="Polar residues" evidence="1">
    <location>
        <begin position="1101"/>
        <end position="1115"/>
    </location>
</feature>
<feature type="region of interest" description="Disordered" evidence="1">
    <location>
        <begin position="1"/>
        <end position="67"/>
    </location>
</feature>
<feature type="region of interest" description="Disordered" evidence="1">
    <location>
        <begin position="1193"/>
        <end position="1235"/>
    </location>
</feature>
<feature type="compositionally biased region" description="Low complexity" evidence="1">
    <location>
        <begin position="429"/>
        <end position="439"/>
    </location>
</feature>
<feature type="compositionally biased region" description="Acidic residues" evidence="1">
    <location>
        <begin position="967"/>
        <end position="978"/>
    </location>
</feature>
<dbReference type="EMBL" id="PXOA01000542">
    <property type="protein sequence ID" value="RFU74391.1"/>
    <property type="molecule type" value="Genomic_DNA"/>
</dbReference>
<comment type="caution">
    <text evidence="2">The sequence shown here is derived from an EMBL/GenBank/DDBJ whole genome shotgun (WGS) entry which is preliminary data.</text>
</comment>
<evidence type="ECO:0000313" key="2">
    <source>
        <dbReference type="EMBL" id="RFU74391.1"/>
    </source>
</evidence>
<gene>
    <name evidence="2" type="ORF">TARUN_7866</name>
</gene>
<feature type="region of interest" description="Disordered" evidence="1">
    <location>
        <begin position="1099"/>
        <end position="1142"/>
    </location>
</feature>
<feature type="region of interest" description="Disordered" evidence="1">
    <location>
        <begin position="900"/>
        <end position="978"/>
    </location>
</feature>
<reference evidence="2 3" key="1">
    <citation type="journal article" date="2018" name="PLoS Pathog.">
        <title>Evolution of structural diversity of trichothecenes, a family of toxins produced by plant pathogenic and entomopathogenic fungi.</title>
        <authorList>
            <person name="Proctor R.H."/>
            <person name="McCormick S.P."/>
            <person name="Kim H.S."/>
            <person name="Cardoza R.E."/>
            <person name="Stanley A.M."/>
            <person name="Lindo L."/>
            <person name="Kelly A."/>
            <person name="Brown D.W."/>
            <person name="Lee T."/>
            <person name="Vaughan M.M."/>
            <person name="Alexander N.J."/>
            <person name="Busman M."/>
            <person name="Gutierrez S."/>
        </authorList>
    </citation>
    <scope>NUCLEOTIDE SEQUENCE [LARGE SCALE GENOMIC DNA]</scope>
    <source>
        <strain evidence="2 3">IBT 40837</strain>
    </source>
</reference>
<feature type="region of interest" description="Disordered" evidence="1">
    <location>
        <begin position="82"/>
        <end position="120"/>
    </location>
</feature>
<feature type="region of interest" description="Disordered" evidence="1">
    <location>
        <begin position="141"/>
        <end position="205"/>
    </location>
</feature>
<feature type="compositionally biased region" description="Polar residues" evidence="1">
    <location>
        <begin position="925"/>
        <end position="942"/>
    </location>
</feature>
<feature type="compositionally biased region" description="Basic and acidic residues" evidence="1">
    <location>
        <begin position="954"/>
        <end position="966"/>
    </location>
</feature>
<feature type="region of interest" description="Disordered" evidence="1">
    <location>
        <begin position="786"/>
        <end position="836"/>
    </location>
</feature>
<sequence length="1446" mass="155064">MPVAAAASADEAEAAAAVAAARRRRGENDDSETRAPAPASASATASARGAASSPLSTPTTATSPVSPTFLSVAGRVSTPLSLFVDSAPSSSSGKRKNKLLASPTSSTSAEPESAATVRQRYLAMSSPTAVSATTAHQSMLLVEGSSTAAERMRRGLQVEEGEVEEEEYDDDVDETSWRERSTGAAGSGPPLPWSANPNNSSAGNSNITAAAAAAAFSPDPVTSAAGDIKHDISRGVISAPLPQSPNARARPGQHEPPSNPARDSGIASAATALVTAAAADNLTPDPNITTTATTAALWSPAAAASSTGLGLPRRSAAEDPPLHTGSVQPGTKLAHPKPILHIATDAATTSSRHSQSSDLLPRSASAVSNIAHLEATAERLSMTSSIDDAIRELHCELKRSDSRRSSILAARAASADEHSATGRLRRYPSNSSSSAAAAARQKGYSSPAAAYVMSPTNSLTGRMRSGSNASAGRPEHDAINSILSRHGPGKSSVRSVRSAKPSLAEISESEPISLTQHVLDQVDAVPPIEHVEANPRTIIEQDAIGVPHTHEFHDMIEGGFRSQRASNLVLVNPDLPAHYDDDDDHYEAERPMTANSTNTFQVAQDAFVDFDGAHCETDNEDDRFATADMGGLPSQKRERLPDMLHLQQQQQQQPYQQPLLTPQAPQMMPPHPPVAVEDNLPTPQRSSAEFVRPQSYFDHQTGQHMLYYPARVPAMLNLPPKLSSKPKAAERNERRSQLLSAMMQPKDNKRKSVVPDLDQFALPDPLSGHRNSFAALSVADRLEDVDDDATTPTPFLEEPAPQSRHGSAPSVEDLRRPQRLSKMDTDKRKSNMASLDNIPPHLRASVFFEQPSEVPEIEVKDGSAMATLDSILDASATAPVSAFTDHLYAGKLGSEVYGKEKKKTKHKSQQLSTNTLGVALADPSSKGQSTVKLLTKRSQSSLLGGPVHGSDPSVMHDDGHAEGHEQQEEEDEEPEEGIFDGMPTTLLGEIHLRKQRQKERVLNQGNAPQGMRATLLEMDAVAEMQRKQRLKNRVNLAWEEQNVPAEHHLSDDEDVPLAVIAALQQGAKNMADLERPMGLMEVREREENEPLSQRAARLQGRASTTFAKRQSNLSLPATRMAEVQPPAPSPRIITPDAGADDDARTTITLGAAAAAEEIEEETLGARKRRLAESQLPKARPVSNAFSTELLSQFGDLDESKGKNDGKSPNPGGEEETLGQRRRRLQAEREAREREMSYGNLTGERLVSYGHLTGEPVRKTLSRRVSMADMLSVHQVVEDPRIAESRRQQEEHMRIAEQEAKMAAMRAQMPTALVTPGNARTGGFKGGLYNDGTGGIGIEAARSSAALNTFQSRSFTNTGPRARATMVMPPQGYGMPQGGLQPSYSTLTGFNPAAMNSMNPMNGMNTMSMYGAGNMYGANGLIRPSTSMNMPNGSMDRVERWRQGVFP</sequence>
<feature type="region of interest" description="Disordered" evidence="1">
    <location>
        <begin position="410"/>
        <end position="446"/>
    </location>
</feature>
<feature type="region of interest" description="Disordered" evidence="1">
    <location>
        <begin position="306"/>
        <end position="334"/>
    </location>
</feature>
<feature type="compositionally biased region" description="Low complexity" evidence="1">
    <location>
        <begin position="101"/>
        <end position="116"/>
    </location>
</feature>
<feature type="compositionally biased region" description="Basic and acidic residues" evidence="1">
    <location>
        <begin position="812"/>
        <end position="829"/>
    </location>
</feature>
<dbReference type="STRING" id="490622.A0A395NET6"/>
<feature type="compositionally biased region" description="Low complexity" evidence="1">
    <location>
        <begin position="34"/>
        <end position="67"/>
    </location>
</feature>
<accession>A0A395NET6</accession>
<dbReference type="Proteomes" id="UP000266272">
    <property type="component" value="Unassembled WGS sequence"/>
</dbReference>
<proteinExistence type="predicted"/>
<name>A0A395NET6_TRIAR</name>
<protein>
    <submittedName>
        <fullName evidence="2">Uncharacterized protein</fullName>
    </submittedName>
</protein>
<feature type="compositionally biased region" description="Basic and acidic residues" evidence="1">
    <location>
        <begin position="1224"/>
        <end position="1235"/>
    </location>
</feature>
<evidence type="ECO:0000256" key="1">
    <source>
        <dbReference type="SAM" id="MobiDB-lite"/>
    </source>
</evidence>
<feature type="compositionally biased region" description="Acidic residues" evidence="1">
    <location>
        <begin position="159"/>
        <end position="174"/>
    </location>
</feature>
<organism evidence="2 3">
    <name type="scientific">Trichoderma arundinaceum</name>
    <dbReference type="NCBI Taxonomy" id="490622"/>
    <lineage>
        <taxon>Eukaryota</taxon>
        <taxon>Fungi</taxon>
        <taxon>Dikarya</taxon>
        <taxon>Ascomycota</taxon>
        <taxon>Pezizomycotina</taxon>
        <taxon>Sordariomycetes</taxon>
        <taxon>Hypocreomycetidae</taxon>
        <taxon>Hypocreales</taxon>
        <taxon>Hypocreaceae</taxon>
        <taxon>Trichoderma</taxon>
    </lineage>
</organism>
<feature type="compositionally biased region" description="Low complexity" evidence="1">
    <location>
        <begin position="193"/>
        <end position="205"/>
    </location>
</feature>
<dbReference type="OrthoDB" id="5288142at2759"/>
<keyword evidence="3" id="KW-1185">Reference proteome</keyword>
<feature type="compositionally biased region" description="Low complexity" evidence="1">
    <location>
        <begin position="1"/>
        <end position="20"/>
    </location>
</feature>